<sequence length="184" mass="20978">MDETKIKAIIEQGTHHRGWISNSYAQIEYLLGDLIMRCRVFPEYAEYTKTVSHSAMTRVGRVRSILALDGPMKQFAGEFIALLDAFEGNHEIRNPLAHGFCEFHHTPEGDAGFIFRKFDRVAAAEADDEGAYIIRTFRLIDLQYHREQLIDQSSQAIQLFHDIHTAFGWAGTPATTREHDPSKV</sequence>
<accession>A0A9X1IRH7</accession>
<organism evidence="1 2">
    <name type="scientific">Sphingobium nicotianae</name>
    <dbReference type="NCBI Taxonomy" id="2782607"/>
    <lineage>
        <taxon>Bacteria</taxon>
        <taxon>Pseudomonadati</taxon>
        <taxon>Pseudomonadota</taxon>
        <taxon>Alphaproteobacteria</taxon>
        <taxon>Sphingomonadales</taxon>
        <taxon>Sphingomonadaceae</taxon>
        <taxon>Sphingobium</taxon>
    </lineage>
</organism>
<reference evidence="1" key="1">
    <citation type="submission" date="2021-05" db="EMBL/GenBank/DDBJ databases">
        <title>Genome of Sphingobium sp. strain.</title>
        <authorList>
            <person name="Fan R."/>
        </authorList>
    </citation>
    <scope>NUCLEOTIDE SEQUENCE</scope>
    <source>
        <strain evidence="1">H33</strain>
    </source>
</reference>
<evidence type="ECO:0000313" key="1">
    <source>
        <dbReference type="EMBL" id="MBT2187215.1"/>
    </source>
</evidence>
<name>A0A9X1IRH7_9SPHN</name>
<keyword evidence="2" id="KW-1185">Reference proteome</keyword>
<evidence type="ECO:0000313" key="2">
    <source>
        <dbReference type="Proteomes" id="UP001138757"/>
    </source>
</evidence>
<dbReference type="EMBL" id="JAHGAW010000005">
    <property type="protein sequence ID" value="MBT2187215.1"/>
    <property type="molecule type" value="Genomic_DNA"/>
</dbReference>
<comment type="caution">
    <text evidence="1">The sequence shown here is derived from an EMBL/GenBank/DDBJ whole genome shotgun (WGS) entry which is preliminary data.</text>
</comment>
<protein>
    <submittedName>
        <fullName evidence="1">Uncharacterized protein</fullName>
    </submittedName>
</protein>
<dbReference type="RefSeq" id="WP_214622950.1">
    <property type="nucleotide sequence ID" value="NZ_JAHGAW010000005.1"/>
</dbReference>
<dbReference type="Proteomes" id="UP001138757">
    <property type="component" value="Unassembled WGS sequence"/>
</dbReference>
<proteinExistence type="predicted"/>
<gene>
    <name evidence="1" type="ORF">KK488_09690</name>
</gene>
<dbReference type="AlphaFoldDB" id="A0A9X1IRH7"/>